<gene>
    <name evidence="2" type="ORF">POCTA_138.1.T0810147</name>
</gene>
<name>A0A8S1W599_PAROT</name>
<sequence>MSNNRYQDPFAQDSFCEDLQYFHFDPLPDYSSPILERGEINFFENEDEGPDTEKITSTCDKKQLMTTSKKIGKVQQIKKVKEQPSRSQSEKKKGVYMLPGESKNIPKNFTRALKHFIVSQFDSSVQQNSEIKKFLGTKPEKACKQTLENSLKNCQQLKQISKMFFGNIQWGNIFLDENKVELEPYFRFNQIWFGSRN</sequence>
<proteinExistence type="predicted"/>
<evidence type="ECO:0000256" key="1">
    <source>
        <dbReference type="SAM" id="MobiDB-lite"/>
    </source>
</evidence>
<dbReference type="EMBL" id="CAJJDP010000080">
    <property type="protein sequence ID" value="CAD8183572.1"/>
    <property type="molecule type" value="Genomic_DNA"/>
</dbReference>
<keyword evidence="3" id="KW-1185">Reference proteome</keyword>
<dbReference type="OrthoDB" id="311554at2759"/>
<dbReference type="OMA" id="QISKMFF"/>
<evidence type="ECO:0000313" key="2">
    <source>
        <dbReference type="EMBL" id="CAD8183572.1"/>
    </source>
</evidence>
<reference evidence="2" key="1">
    <citation type="submission" date="2021-01" db="EMBL/GenBank/DDBJ databases">
        <authorList>
            <consortium name="Genoscope - CEA"/>
            <person name="William W."/>
        </authorList>
    </citation>
    <scope>NUCLEOTIDE SEQUENCE</scope>
</reference>
<evidence type="ECO:0000313" key="3">
    <source>
        <dbReference type="Proteomes" id="UP000683925"/>
    </source>
</evidence>
<organism evidence="2 3">
    <name type="scientific">Paramecium octaurelia</name>
    <dbReference type="NCBI Taxonomy" id="43137"/>
    <lineage>
        <taxon>Eukaryota</taxon>
        <taxon>Sar</taxon>
        <taxon>Alveolata</taxon>
        <taxon>Ciliophora</taxon>
        <taxon>Intramacronucleata</taxon>
        <taxon>Oligohymenophorea</taxon>
        <taxon>Peniculida</taxon>
        <taxon>Parameciidae</taxon>
        <taxon>Paramecium</taxon>
    </lineage>
</organism>
<accession>A0A8S1W599</accession>
<feature type="compositionally biased region" description="Basic and acidic residues" evidence="1">
    <location>
        <begin position="79"/>
        <end position="93"/>
    </location>
</feature>
<comment type="caution">
    <text evidence="2">The sequence shown here is derived from an EMBL/GenBank/DDBJ whole genome shotgun (WGS) entry which is preliminary data.</text>
</comment>
<dbReference type="Proteomes" id="UP000683925">
    <property type="component" value="Unassembled WGS sequence"/>
</dbReference>
<feature type="region of interest" description="Disordered" evidence="1">
    <location>
        <begin position="75"/>
        <end position="94"/>
    </location>
</feature>
<dbReference type="AlphaFoldDB" id="A0A8S1W599"/>
<protein>
    <submittedName>
        <fullName evidence="2">Uncharacterized protein</fullName>
    </submittedName>
</protein>